<reference evidence="13" key="1">
    <citation type="submission" date="2025-08" db="UniProtKB">
        <authorList>
            <consortium name="Ensembl"/>
        </authorList>
    </citation>
    <scope>IDENTIFICATION</scope>
</reference>
<evidence type="ECO:0000256" key="11">
    <source>
        <dbReference type="SAM" id="MobiDB-lite"/>
    </source>
</evidence>
<protein>
    <recommendedName>
        <fullName evidence="9">N-alpha-acetyltransferase 80</fullName>
    </recommendedName>
    <alternativeName>
        <fullName evidence="10">N-acetyltransferase 6</fullName>
    </alternativeName>
</protein>
<dbReference type="SUPFAM" id="SSF55729">
    <property type="entry name" value="Acyl-CoA N-acyltransferases (Nat)"/>
    <property type="match status" value="1"/>
</dbReference>
<keyword evidence="5" id="KW-0012">Acyltransferase</keyword>
<evidence type="ECO:0000256" key="10">
    <source>
        <dbReference type="ARBA" id="ARBA00075026"/>
    </source>
</evidence>
<keyword evidence="4" id="KW-0808">Transferase</keyword>
<comment type="similarity">
    <text evidence="2">Belongs to the acetyltransferase family.</text>
</comment>
<comment type="catalytic activity">
    <reaction evidence="7">
        <text>N-terminal L-glutamyl-L-glutamyl-L-glutamyl-[protein] + acetyl-CoA = N-terminal N-acetyl-L-glutamyl-L-glutamyl-L-glutamyl-[protein] + CoA + H(+)</text>
        <dbReference type="Rhea" id="RHEA:57324"/>
        <dbReference type="Rhea" id="RHEA-COMP:14865"/>
        <dbReference type="Rhea" id="RHEA-COMP:14866"/>
        <dbReference type="ChEBI" id="CHEBI:15378"/>
        <dbReference type="ChEBI" id="CHEBI:57287"/>
        <dbReference type="ChEBI" id="CHEBI:57288"/>
        <dbReference type="ChEBI" id="CHEBI:141603"/>
        <dbReference type="ChEBI" id="CHEBI:141606"/>
    </reaction>
</comment>
<dbReference type="PROSITE" id="PS51186">
    <property type="entry name" value="GNAT"/>
    <property type="match status" value="1"/>
</dbReference>
<evidence type="ECO:0000256" key="4">
    <source>
        <dbReference type="ARBA" id="ARBA00022679"/>
    </source>
</evidence>
<evidence type="ECO:0000313" key="14">
    <source>
        <dbReference type="Proteomes" id="UP000694393"/>
    </source>
</evidence>
<feature type="compositionally biased region" description="Pro residues" evidence="11">
    <location>
        <begin position="211"/>
        <end position="224"/>
    </location>
</feature>
<feature type="region of interest" description="Disordered" evidence="11">
    <location>
        <begin position="172"/>
        <end position="270"/>
    </location>
</feature>
<dbReference type="GO" id="GO:1905502">
    <property type="term" value="F:acetyl-CoA binding"/>
    <property type="evidence" value="ECO:0007669"/>
    <property type="project" value="TreeGrafter"/>
</dbReference>
<dbReference type="PANTHER" id="PTHR13538:SF4">
    <property type="entry name" value="N-ALPHA-ACETYLTRANSFERASE 80"/>
    <property type="match status" value="1"/>
</dbReference>
<dbReference type="Gene3D" id="3.40.630.30">
    <property type="match status" value="1"/>
</dbReference>
<dbReference type="Proteomes" id="UP000694393">
    <property type="component" value="Unplaced"/>
</dbReference>
<evidence type="ECO:0000256" key="3">
    <source>
        <dbReference type="ARBA" id="ARBA00022490"/>
    </source>
</evidence>
<organism evidence="13 14">
    <name type="scientific">Pelusios castaneus</name>
    <name type="common">West African mud turtle</name>
    <dbReference type="NCBI Taxonomy" id="367368"/>
    <lineage>
        <taxon>Eukaryota</taxon>
        <taxon>Metazoa</taxon>
        <taxon>Chordata</taxon>
        <taxon>Craniata</taxon>
        <taxon>Vertebrata</taxon>
        <taxon>Euteleostomi</taxon>
        <taxon>Archelosauria</taxon>
        <taxon>Testudinata</taxon>
        <taxon>Testudines</taxon>
        <taxon>Pleurodira</taxon>
        <taxon>Pelomedusidae</taxon>
        <taxon>Pelusios</taxon>
    </lineage>
</organism>
<keyword evidence="14" id="KW-1185">Reference proteome</keyword>
<dbReference type="InterPro" id="IPR039840">
    <property type="entry name" value="NAA80"/>
</dbReference>
<keyword evidence="3" id="KW-0963">Cytoplasm</keyword>
<comment type="catalytic activity">
    <reaction evidence="6">
        <text>N-terminal L-aspartyl-L-aspartyl-L-aspartyl-[protein] + acetyl-CoA = N-terminal N-acetyl-L-aspartyl-L-aspartyl-L-aspartyl-[protein] + CoA + H(+)</text>
        <dbReference type="Rhea" id="RHEA:57328"/>
        <dbReference type="Rhea" id="RHEA-COMP:14863"/>
        <dbReference type="Rhea" id="RHEA-COMP:14864"/>
        <dbReference type="ChEBI" id="CHEBI:15378"/>
        <dbReference type="ChEBI" id="CHEBI:57287"/>
        <dbReference type="ChEBI" id="CHEBI:57288"/>
        <dbReference type="ChEBI" id="CHEBI:141602"/>
        <dbReference type="ChEBI" id="CHEBI:141604"/>
    </reaction>
</comment>
<dbReference type="Pfam" id="PF00583">
    <property type="entry name" value="Acetyltransf_1"/>
    <property type="match status" value="1"/>
</dbReference>
<evidence type="ECO:0000256" key="7">
    <source>
        <dbReference type="ARBA" id="ARBA00052050"/>
    </source>
</evidence>
<dbReference type="CDD" id="cd04301">
    <property type="entry name" value="NAT_SF"/>
    <property type="match status" value="1"/>
</dbReference>
<evidence type="ECO:0000256" key="5">
    <source>
        <dbReference type="ARBA" id="ARBA00023315"/>
    </source>
</evidence>
<comment type="function">
    <text evidence="8">N-alpha-acetyltransferase that specifically mediates the acetylation of the acidic amino terminus of processed forms of beta- and gamma-actin (ACTB and ACTG, respectively). N-terminal acetylation of processed beta- and gamma-actin regulates actin filament depolymerization and elongation. In vivo, preferentially displays N-terminal acetyltransferase activity towards acid N-terminal sequences starting with Asp-Asp-Asp and Glu-Glu-Glu. In vitro, shows high activity towards Met-Asp-Glu-Leu and Met-Asp-Asp-Asp. May act as a tumor suppressor.</text>
</comment>
<accession>A0A8C8RSW8</accession>
<evidence type="ECO:0000256" key="9">
    <source>
        <dbReference type="ARBA" id="ARBA00071735"/>
    </source>
</evidence>
<dbReference type="PANTHER" id="PTHR13538">
    <property type="entry name" value="N-ACETYLTRANSFERASE 6"/>
    <property type="match status" value="1"/>
</dbReference>
<reference evidence="13" key="2">
    <citation type="submission" date="2025-09" db="UniProtKB">
        <authorList>
            <consortium name="Ensembl"/>
        </authorList>
    </citation>
    <scope>IDENTIFICATION</scope>
</reference>
<comment type="subcellular location">
    <subcellularLocation>
        <location evidence="1">Cytoplasm</location>
        <location evidence="1">Cytosol</location>
    </subcellularLocation>
</comment>
<sequence>MGSVSETLTVVPLHQRPDLVEACAELINEEWKKSKTSRVHSLQRSTDNFPVCLVLIKTPRAAEAAAVEKLAKTQSQLLGHARLSRVVSQPESLFVETVVVSRELRGQGYGRKLMEATEHYAKSRGFKHLHLTTHDKQDFYAHLGYALSEPVQSLGFMGSLIPAEFLQMFSGPRHHASGPGKPGFPHTQLSNRTPSLLPPSTPSVHHTTALHPPPPPPPLPPSSPPSRSLKSLPPASPPSLPLPPSPLHASAFHSGTTADGPPPAPSLPLSAAQVNSAHFPLAPPGPPPCHFPLPGQLTSPGPITSSLPGKTCGQSLLDMPYRDLKGRPIFWMKKDI</sequence>
<dbReference type="Ensembl" id="ENSPCET00000010872.1">
    <property type="protein sequence ID" value="ENSPCEP00000010521.1"/>
    <property type="gene ID" value="ENSPCEG00000008353.1"/>
</dbReference>
<feature type="compositionally biased region" description="Pro residues" evidence="11">
    <location>
        <begin position="234"/>
        <end position="246"/>
    </location>
</feature>
<dbReference type="InterPro" id="IPR016181">
    <property type="entry name" value="Acyl_CoA_acyltransferase"/>
</dbReference>
<evidence type="ECO:0000256" key="8">
    <source>
        <dbReference type="ARBA" id="ARBA00054711"/>
    </source>
</evidence>
<proteinExistence type="inferred from homology"/>
<evidence type="ECO:0000256" key="1">
    <source>
        <dbReference type="ARBA" id="ARBA00004514"/>
    </source>
</evidence>
<evidence type="ECO:0000313" key="13">
    <source>
        <dbReference type="Ensembl" id="ENSPCEP00000010521.1"/>
    </source>
</evidence>
<evidence type="ECO:0000256" key="6">
    <source>
        <dbReference type="ARBA" id="ARBA00051242"/>
    </source>
</evidence>
<feature type="domain" description="N-acetyltransferase" evidence="12">
    <location>
        <begin position="8"/>
        <end position="167"/>
    </location>
</feature>
<dbReference type="GO" id="GO:0005829">
    <property type="term" value="C:cytosol"/>
    <property type="evidence" value="ECO:0007669"/>
    <property type="project" value="UniProtKB-SubCell"/>
</dbReference>
<evidence type="ECO:0000256" key="2">
    <source>
        <dbReference type="ARBA" id="ARBA00008694"/>
    </source>
</evidence>
<dbReference type="GO" id="GO:0008080">
    <property type="term" value="F:N-acetyltransferase activity"/>
    <property type="evidence" value="ECO:0007669"/>
    <property type="project" value="InterPro"/>
</dbReference>
<dbReference type="AlphaFoldDB" id="A0A8C8RSW8"/>
<evidence type="ECO:0000259" key="12">
    <source>
        <dbReference type="PROSITE" id="PS51186"/>
    </source>
</evidence>
<name>A0A8C8RSW8_9SAUR</name>
<dbReference type="InterPro" id="IPR000182">
    <property type="entry name" value="GNAT_dom"/>
</dbReference>
<dbReference type="FunFam" id="3.40.630.30:FF:000061">
    <property type="entry name" value="N(alpha)-acetyltransferase 80, NatH catalytic subunit"/>
    <property type="match status" value="1"/>
</dbReference>